<organism evidence="1 2">
    <name type="scientific">Aliikangiella marina</name>
    <dbReference type="NCBI Taxonomy" id="1712262"/>
    <lineage>
        <taxon>Bacteria</taxon>
        <taxon>Pseudomonadati</taxon>
        <taxon>Pseudomonadota</taxon>
        <taxon>Gammaproteobacteria</taxon>
        <taxon>Oceanospirillales</taxon>
        <taxon>Pleioneaceae</taxon>
        <taxon>Aliikangiella</taxon>
    </lineage>
</organism>
<gene>
    <name evidence="1" type="ORF">FLL45_15735</name>
</gene>
<evidence type="ECO:0000313" key="1">
    <source>
        <dbReference type="EMBL" id="TQV72915.1"/>
    </source>
</evidence>
<keyword evidence="2" id="KW-1185">Reference proteome</keyword>
<dbReference type="Proteomes" id="UP000317839">
    <property type="component" value="Unassembled WGS sequence"/>
</dbReference>
<dbReference type="EMBL" id="VIKR01000004">
    <property type="protein sequence ID" value="TQV72915.1"/>
    <property type="molecule type" value="Genomic_DNA"/>
</dbReference>
<comment type="caution">
    <text evidence="1">The sequence shown here is derived from an EMBL/GenBank/DDBJ whole genome shotgun (WGS) entry which is preliminary data.</text>
</comment>
<evidence type="ECO:0000313" key="2">
    <source>
        <dbReference type="Proteomes" id="UP000317839"/>
    </source>
</evidence>
<sequence>MKARLISLFILISVFTLTTLVGTIATDDSGHVSQAVTLSNSESDSFIFGSQQLDKDNSAIFSKSSGDTIVDSKDQNFSSDNLPLIPNRSSALFFRTAVQEEPIYWLIAEFNPPDLSLFVQPQLKNYLTNKPWYLITQSNSASRVSGWKESNSIYAGRKTFHLFLTHPSIGA</sequence>
<dbReference type="AlphaFoldDB" id="A0A545T6V4"/>
<accession>A0A545T6V4</accession>
<reference evidence="1 2" key="1">
    <citation type="submission" date="2019-06" db="EMBL/GenBank/DDBJ databases">
        <title>Draft genome of Aliikangiella marina GYP-15.</title>
        <authorList>
            <person name="Wang G."/>
        </authorList>
    </citation>
    <scope>NUCLEOTIDE SEQUENCE [LARGE SCALE GENOMIC DNA]</scope>
    <source>
        <strain evidence="1 2">GYP-15</strain>
    </source>
</reference>
<dbReference type="OrthoDB" id="6272517at2"/>
<dbReference type="RefSeq" id="WP_142943054.1">
    <property type="nucleotide sequence ID" value="NZ_VIKR01000004.1"/>
</dbReference>
<name>A0A545T6V4_9GAMM</name>
<protein>
    <submittedName>
        <fullName evidence="1">Uncharacterized protein</fullName>
    </submittedName>
</protein>
<proteinExistence type="predicted"/>